<dbReference type="InterPro" id="IPR042081">
    <property type="entry name" value="RNA_2'-PTrans_C"/>
</dbReference>
<evidence type="ECO:0000313" key="8">
    <source>
        <dbReference type="EMBL" id="KIM33103.1"/>
    </source>
</evidence>
<keyword evidence="4" id="KW-0808">Transferase</keyword>
<keyword evidence="10" id="KW-1185">Reference proteome</keyword>
<dbReference type="SUPFAM" id="SSF56399">
    <property type="entry name" value="ADP-ribosylation"/>
    <property type="match status" value="1"/>
</dbReference>
<comment type="catalytic activity">
    <reaction evidence="6">
        <text>2'-phospho-[ligated tRNA] + NAD(+) = mature tRNA + ADP-alpha-D-ribose 1'',2''-cyclic phosphate + nicotinamide</text>
        <dbReference type="Rhea" id="RHEA:23324"/>
        <dbReference type="Rhea" id="RHEA-COMP:11106"/>
        <dbReference type="Rhea" id="RHEA-COMP:11107"/>
        <dbReference type="ChEBI" id="CHEBI:17154"/>
        <dbReference type="ChEBI" id="CHEBI:57540"/>
        <dbReference type="ChEBI" id="CHEBI:76596"/>
        <dbReference type="ChEBI" id="CHEBI:82883"/>
        <dbReference type="ChEBI" id="CHEBI:85027"/>
        <dbReference type="EC" id="2.7.1.160"/>
    </reaction>
</comment>
<dbReference type="Gene3D" id="3.20.170.30">
    <property type="match status" value="1"/>
</dbReference>
<dbReference type="AlphaFoldDB" id="A0A0C2X4T3"/>
<keyword evidence="5" id="KW-0520">NAD</keyword>
<evidence type="ECO:0000256" key="7">
    <source>
        <dbReference type="SAM" id="MobiDB-lite"/>
    </source>
</evidence>
<comment type="similarity">
    <text evidence="2">Belongs to the KptA/TPT1 family.</text>
</comment>
<dbReference type="Gene3D" id="1.10.10.970">
    <property type="entry name" value="RNA 2'-phosphotransferase, Tpt1/KptA family, N-terminal domain"/>
    <property type="match status" value="1"/>
</dbReference>
<dbReference type="GO" id="GO:0000215">
    <property type="term" value="F:tRNA 2'-phosphotransferase activity"/>
    <property type="evidence" value="ECO:0007669"/>
    <property type="project" value="UniProtKB-EC"/>
</dbReference>
<evidence type="ECO:0000256" key="3">
    <source>
        <dbReference type="ARBA" id="ARBA00012007"/>
    </source>
</evidence>
<evidence type="ECO:0000256" key="6">
    <source>
        <dbReference type="ARBA" id="ARBA00047949"/>
    </source>
</evidence>
<dbReference type="EMBL" id="KN824277">
    <property type="protein sequence ID" value="KIM33702.1"/>
    <property type="molecule type" value="Genomic_DNA"/>
</dbReference>
<evidence type="ECO:0000256" key="4">
    <source>
        <dbReference type="ARBA" id="ARBA00022679"/>
    </source>
</evidence>
<dbReference type="OrthoDB" id="419694at2759"/>
<dbReference type="STRING" id="933852.A0A0C2X4T3"/>
<dbReference type="EMBL" id="KN824279">
    <property type="protein sequence ID" value="KIM33103.1"/>
    <property type="molecule type" value="Genomic_DNA"/>
</dbReference>
<evidence type="ECO:0000313" key="9">
    <source>
        <dbReference type="EMBL" id="KIM33702.1"/>
    </source>
</evidence>
<dbReference type="InterPro" id="IPR002745">
    <property type="entry name" value="Ptrans_KptA/Tpt1"/>
</dbReference>
<dbReference type="Pfam" id="PF01885">
    <property type="entry name" value="PTS_2-RNA"/>
    <property type="match status" value="1"/>
</dbReference>
<dbReference type="EC" id="2.7.1.160" evidence="3"/>
<gene>
    <name evidence="8" type="ORF">M408DRAFT_14616</name>
    <name evidence="9" type="ORF">M408DRAFT_60312</name>
</gene>
<reference evidence="8" key="3">
    <citation type="submission" date="2015-02" db="EMBL/GenBank/DDBJ databases">
        <title>Evolutionary Origins and Diversification of the Mycorrhizal Mutualists.</title>
        <authorList>
            <consortium name="DOE Joint Genome Institute"/>
            <consortium name="Mycorrhizal Genomics Consortium"/>
            <person name="Kohler A."/>
            <person name="Kuo A."/>
            <person name="Nagy L.G."/>
            <person name="Floudas D."/>
            <person name="Copeland A."/>
            <person name="Barry K.W."/>
            <person name="Cichocki N."/>
            <person name="Veneault-Fourrey C."/>
            <person name="LaButti K."/>
            <person name="Lindquist E.A."/>
            <person name="Lipzen A."/>
            <person name="Lundell T."/>
            <person name="Morin E."/>
            <person name="Murat C."/>
            <person name="Riley R."/>
            <person name="Ohm R."/>
            <person name="Sun H."/>
            <person name="Tunlid A."/>
            <person name="Henrissat B."/>
            <person name="Grigoriev I.V."/>
            <person name="Hibbett D.S."/>
            <person name="Martin F."/>
        </authorList>
    </citation>
    <scope>NUCLEOTIDE SEQUENCE</scope>
    <source>
        <strain evidence="8">MAFF 305830</strain>
    </source>
</reference>
<dbReference type="InterPro" id="IPR042080">
    <property type="entry name" value="RNA_2'-PTrans_N"/>
</dbReference>
<dbReference type="PANTHER" id="PTHR12684">
    <property type="entry name" value="PUTATIVE PHOSPHOTRANSFERASE"/>
    <property type="match status" value="1"/>
</dbReference>
<evidence type="ECO:0000313" key="10">
    <source>
        <dbReference type="Proteomes" id="UP000054097"/>
    </source>
</evidence>
<evidence type="ECO:0000256" key="2">
    <source>
        <dbReference type="ARBA" id="ARBA00009836"/>
    </source>
</evidence>
<dbReference type="Proteomes" id="UP000054097">
    <property type="component" value="Unassembled WGS sequence"/>
</dbReference>
<proteinExistence type="inferred from homology"/>
<reference evidence="8 10" key="1">
    <citation type="submission" date="2014-04" db="EMBL/GenBank/DDBJ databases">
        <authorList>
            <consortium name="DOE Joint Genome Institute"/>
            <person name="Kuo A."/>
            <person name="Zuccaro A."/>
            <person name="Kohler A."/>
            <person name="Nagy L.G."/>
            <person name="Floudas D."/>
            <person name="Copeland A."/>
            <person name="Barry K.W."/>
            <person name="Cichocki N."/>
            <person name="Veneault-Fourrey C."/>
            <person name="LaButti K."/>
            <person name="Lindquist E.A."/>
            <person name="Lipzen A."/>
            <person name="Lundell T."/>
            <person name="Morin E."/>
            <person name="Murat C."/>
            <person name="Sun H."/>
            <person name="Tunlid A."/>
            <person name="Henrissat B."/>
            <person name="Grigoriev I.V."/>
            <person name="Hibbett D.S."/>
            <person name="Martin F."/>
            <person name="Nordberg H.P."/>
            <person name="Cantor M.N."/>
            <person name="Hua S.X."/>
        </authorList>
    </citation>
    <scope>NUCLEOTIDE SEQUENCE [LARGE SCALE GENOMIC DNA]</scope>
    <source>
        <strain evidence="8 10">MAFF 305830</strain>
    </source>
</reference>
<dbReference type="HOGENOM" id="CLU_052998_1_0_1"/>
<protein>
    <recommendedName>
        <fullName evidence="3">2'-phosphotransferase</fullName>
        <ecNumber evidence="3">2.7.1.160</ecNumber>
    </recommendedName>
</protein>
<accession>A0A0C2X4T3</accession>
<evidence type="ECO:0000256" key="5">
    <source>
        <dbReference type="ARBA" id="ARBA00023027"/>
    </source>
</evidence>
<dbReference type="PANTHER" id="PTHR12684:SF2">
    <property type="entry name" value="TRNA 2'-PHOSPHOTRANSFERASE 1"/>
    <property type="match status" value="1"/>
</dbReference>
<reference evidence="10" key="2">
    <citation type="submission" date="2015-01" db="EMBL/GenBank/DDBJ databases">
        <title>Evolutionary Origins and Diversification of the Mycorrhizal Mutualists.</title>
        <authorList>
            <consortium name="DOE Joint Genome Institute"/>
            <consortium name="Mycorrhizal Genomics Consortium"/>
            <person name="Kohler A."/>
            <person name="Kuo A."/>
            <person name="Nagy L.G."/>
            <person name="Floudas D."/>
            <person name="Copeland A."/>
            <person name="Barry K.W."/>
            <person name="Cichocki N."/>
            <person name="Veneault-Fourrey C."/>
            <person name="LaButti K."/>
            <person name="Lindquist E.A."/>
            <person name="Lipzen A."/>
            <person name="Lundell T."/>
            <person name="Morin E."/>
            <person name="Murat C."/>
            <person name="Riley R."/>
            <person name="Ohm R."/>
            <person name="Sun H."/>
            <person name="Tunlid A."/>
            <person name="Henrissat B."/>
            <person name="Grigoriev I.V."/>
            <person name="Hibbett D.S."/>
            <person name="Martin F."/>
        </authorList>
    </citation>
    <scope>NUCLEOTIDE SEQUENCE [LARGE SCALE GENOMIC DNA]</scope>
    <source>
        <strain evidence="10">MAFF 305830</strain>
    </source>
</reference>
<sequence>MASSTKGKGRGHGRRNEDPDVQLSKTLSWILRHGAKKEGLEMRSDGYVRLDQLLSRPKLHGVKFDAIRNIVETNNKQRFTLILQPIDPDSTKSVTGTAPIPVELPHPAVTIPPLPGTEAPADLENLIEAGGIWYIRANQGHTLKVEDLELHEVKDPNEIPIAIHGTTLKAWHAISRKGLSVMGRNHIHIAAGKPGASGVLSGMRTGSQVLIYIDVAKAMADGIKFLISANGVILTEGNEEKFLLKEYFEKVEAQDGTSLL</sequence>
<comment type="function">
    <text evidence="1">Catalyzes the last step of tRNA splicing, the transfer of the splice junction 2'-phosphate from ligated tRNA to NAD to produce ADP-ribose 1''-2'' cyclic phosphate.</text>
</comment>
<feature type="region of interest" description="Disordered" evidence="7">
    <location>
        <begin position="1"/>
        <end position="21"/>
    </location>
</feature>
<organism evidence="8 10">
    <name type="scientific">Serendipita vermifera MAFF 305830</name>
    <dbReference type="NCBI Taxonomy" id="933852"/>
    <lineage>
        <taxon>Eukaryota</taxon>
        <taxon>Fungi</taxon>
        <taxon>Dikarya</taxon>
        <taxon>Basidiomycota</taxon>
        <taxon>Agaricomycotina</taxon>
        <taxon>Agaricomycetes</taxon>
        <taxon>Sebacinales</taxon>
        <taxon>Serendipitaceae</taxon>
        <taxon>Serendipita</taxon>
    </lineage>
</organism>
<name>A0A0C2X4T3_SERVB</name>
<evidence type="ECO:0000256" key="1">
    <source>
        <dbReference type="ARBA" id="ARBA00003343"/>
    </source>
</evidence>
<dbReference type="GO" id="GO:0006388">
    <property type="term" value="P:tRNA splicing, via endonucleolytic cleavage and ligation"/>
    <property type="evidence" value="ECO:0007669"/>
    <property type="project" value="TreeGrafter"/>
</dbReference>